<protein>
    <recommendedName>
        <fullName evidence="8">Vacuolar import and degradation protein 21</fullName>
    </recommendedName>
</protein>
<dbReference type="GO" id="GO:0003682">
    <property type="term" value="F:chromatin binding"/>
    <property type="evidence" value="ECO:0007669"/>
    <property type="project" value="TreeGrafter"/>
</dbReference>
<keyword evidence="6" id="KW-0539">Nucleus</keyword>
<dbReference type="InterPro" id="IPR001005">
    <property type="entry name" value="SANT/Myb"/>
</dbReference>
<dbReference type="GO" id="GO:0006281">
    <property type="term" value="P:DNA repair"/>
    <property type="evidence" value="ECO:0007669"/>
    <property type="project" value="UniProtKB-KW"/>
</dbReference>
<evidence type="ECO:0000256" key="4">
    <source>
        <dbReference type="ARBA" id="ARBA00022853"/>
    </source>
</evidence>
<dbReference type="InterPro" id="IPR009057">
    <property type="entry name" value="Homeodomain-like_sf"/>
</dbReference>
<accession>A0A139AYU8</accession>
<feature type="region of interest" description="Disordered" evidence="9">
    <location>
        <begin position="326"/>
        <end position="350"/>
    </location>
</feature>
<dbReference type="EMBL" id="KQ965732">
    <property type="protein sequence ID" value="KXS21899.1"/>
    <property type="molecule type" value="Genomic_DNA"/>
</dbReference>
<dbReference type="Proteomes" id="UP000070544">
    <property type="component" value="Unassembled WGS sequence"/>
</dbReference>
<feature type="region of interest" description="Disordered" evidence="9">
    <location>
        <begin position="156"/>
        <end position="191"/>
    </location>
</feature>
<keyword evidence="4" id="KW-0156">Chromatin regulator</keyword>
<dbReference type="OMA" id="NTHRIMN"/>
<dbReference type="AlphaFoldDB" id="A0A139AYU8"/>
<dbReference type="STRING" id="1344416.A0A139AYU8"/>
<feature type="region of interest" description="Disordered" evidence="9">
    <location>
        <begin position="406"/>
        <end position="437"/>
    </location>
</feature>
<dbReference type="GO" id="GO:0006325">
    <property type="term" value="P:chromatin organization"/>
    <property type="evidence" value="ECO:0007669"/>
    <property type="project" value="UniProtKB-KW"/>
</dbReference>
<dbReference type="PANTHER" id="PTHR46459">
    <property type="entry name" value="E1A-BINDING PROTEIN P400-RELATED"/>
    <property type="match status" value="1"/>
</dbReference>
<evidence type="ECO:0000256" key="5">
    <source>
        <dbReference type="ARBA" id="ARBA00023204"/>
    </source>
</evidence>
<dbReference type="PROSITE" id="PS51204">
    <property type="entry name" value="HSA"/>
    <property type="match status" value="1"/>
</dbReference>
<dbReference type="SMART" id="SM00573">
    <property type="entry name" value="HSA"/>
    <property type="match status" value="1"/>
</dbReference>
<reference evidence="12 13" key="1">
    <citation type="journal article" date="2015" name="Genome Biol. Evol.">
        <title>Phylogenomic analyses indicate that early fungi evolved digesting cell walls of algal ancestors of land plants.</title>
        <authorList>
            <person name="Chang Y."/>
            <person name="Wang S."/>
            <person name="Sekimoto S."/>
            <person name="Aerts A.L."/>
            <person name="Choi C."/>
            <person name="Clum A."/>
            <person name="LaButti K.M."/>
            <person name="Lindquist E.A."/>
            <person name="Yee Ngan C."/>
            <person name="Ohm R.A."/>
            <person name="Salamov A.A."/>
            <person name="Grigoriev I.V."/>
            <person name="Spatafora J.W."/>
            <person name="Berbee M.L."/>
        </authorList>
    </citation>
    <scope>NUCLEOTIDE SEQUENCE [LARGE SCALE GENOMIC DNA]</scope>
    <source>
        <strain evidence="12 13">JEL478</strain>
    </source>
</reference>
<dbReference type="PANTHER" id="PTHR46459:SF1">
    <property type="entry name" value="E1A-BINDING PROTEIN P400"/>
    <property type="match status" value="1"/>
</dbReference>
<evidence type="ECO:0000256" key="1">
    <source>
        <dbReference type="ARBA" id="ARBA00004123"/>
    </source>
</evidence>
<dbReference type="SMART" id="SM00717">
    <property type="entry name" value="SANT"/>
    <property type="match status" value="1"/>
</dbReference>
<feature type="domain" description="HSA" evidence="11">
    <location>
        <begin position="35"/>
        <end position="119"/>
    </location>
</feature>
<sequence>MTHEWKLAREEYKHRRVLDRVDELKAAGMWSMRQLKRHREPPRRRTHWDFVLEEMIWMQQDFKQERRWKIATAYAIARAVVEFHAAPNSKHDVTVSGWHEIPGGPGDKTDLYDIRRPSRYGMFGIPGSLENIDDYGMMDRTMDISNDTIRDALAGTEFGDGARSGVERPSPDPVSDAGKQDQRVPDDSSASELFRHGMKQKELVHPDTVNPRLLLPSELDPTARVTVTPSSVLTYFADEHSILENVALAPPNPDDLTPRQEPVDTAVVPVARFMTRKTRYVDMKWDRSGKEAKSFKEQPVRALQGELKYDSSVHGGQLFAPIRKGKDDRDKRFNEPQMYKPQHSTNSSASLSLSMAPWTPEEEEWLVNLAKTYHFNWSLISELLYSQRLAHVYRSPWDCHDKFVQLEGGQSAPPPTPNGGDPSANAALDARRRDKKLRGADGIKKRERLMKTFDAIRKTASMKKRDLKPNIGQQPRRVNLTAHETHLQSQTMAGIDVAGAPLDPLALSALKAQHDAKIRQQQEAQRMAAQQQALNRGPLLVGGAARPYILPVGPGRPMPRPAGLGTPMLGGAPAGAQLPRPIPSQPGTVGTIRIPQTTPGLLQEQLRQIGQAGQMNQIAALRVQTQQAQMQQQIGAPVVSAPAAQATLVQQQAAAVARGIPLQFGQGLQPDLNAYVQNAVSGGASMGSVAATTGHPATTATGIALRPTLSGLLQAQQASLNVFQNPQLTAGMAPEQKRQLLMLAAMRQGQVSSCFN</sequence>
<dbReference type="InterPro" id="IPR014012">
    <property type="entry name" value="HSA_dom"/>
</dbReference>
<evidence type="ECO:0000256" key="9">
    <source>
        <dbReference type="SAM" id="MobiDB-lite"/>
    </source>
</evidence>
<evidence type="ECO:0000259" key="11">
    <source>
        <dbReference type="PROSITE" id="PS51204"/>
    </source>
</evidence>
<name>A0A139AYU8_GONPJ</name>
<organism evidence="12 13">
    <name type="scientific">Gonapodya prolifera (strain JEL478)</name>
    <name type="common">Monoblepharis prolifera</name>
    <dbReference type="NCBI Taxonomy" id="1344416"/>
    <lineage>
        <taxon>Eukaryota</taxon>
        <taxon>Fungi</taxon>
        <taxon>Fungi incertae sedis</taxon>
        <taxon>Chytridiomycota</taxon>
        <taxon>Chytridiomycota incertae sedis</taxon>
        <taxon>Monoblepharidomycetes</taxon>
        <taxon>Monoblepharidales</taxon>
        <taxon>Gonapodyaceae</taxon>
        <taxon>Gonapodya</taxon>
    </lineage>
</organism>
<dbReference type="Pfam" id="PF13921">
    <property type="entry name" value="Myb_DNA-bind_6"/>
    <property type="match status" value="1"/>
</dbReference>
<comment type="subcellular location">
    <subcellularLocation>
        <location evidence="1">Nucleus</location>
    </subcellularLocation>
</comment>
<comment type="similarity">
    <text evidence="2">Belongs to the EAF1 family.</text>
</comment>
<evidence type="ECO:0000313" key="13">
    <source>
        <dbReference type="Proteomes" id="UP000070544"/>
    </source>
</evidence>
<comment type="function">
    <text evidence="7">Component of the NuA4 histone acetyltransferase complex which is involved in transcriptional activation of selected genes principally by acetylation of nucleosomal histone H4 and H2A. The NuA4 complex is also involved in DNA repair.</text>
</comment>
<evidence type="ECO:0000256" key="6">
    <source>
        <dbReference type="ARBA" id="ARBA00023242"/>
    </source>
</evidence>
<evidence type="ECO:0000256" key="2">
    <source>
        <dbReference type="ARBA" id="ARBA00008913"/>
    </source>
</evidence>
<dbReference type="GO" id="GO:0005634">
    <property type="term" value="C:nucleus"/>
    <property type="evidence" value="ECO:0007669"/>
    <property type="project" value="UniProtKB-SubCell"/>
</dbReference>
<evidence type="ECO:0000313" key="12">
    <source>
        <dbReference type="EMBL" id="KXS21899.1"/>
    </source>
</evidence>
<keyword evidence="13" id="KW-1185">Reference proteome</keyword>
<proteinExistence type="inferred from homology"/>
<dbReference type="Pfam" id="PF07529">
    <property type="entry name" value="HSA"/>
    <property type="match status" value="1"/>
</dbReference>
<keyword evidence="5" id="KW-0234">DNA repair</keyword>
<dbReference type="SUPFAM" id="SSF46689">
    <property type="entry name" value="Homeodomain-like"/>
    <property type="match status" value="1"/>
</dbReference>
<evidence type="ECO:0000256" key="7">
    <source>
        <dbReference type="ARBA" id="ARBA00025178"/>
    </source>
</evidence>
<dbReference type="GO" id="GO:0035267">
    <property type="term" value="C:NuA4 histone acetyltransferase complex"/>
    <property type="evidence" value="ECO:0007669"/>
    <property type="project" value="TreeGrafter"/>
</dbReference>
<dbReference type="PROSITE" id="PS50090">
    <property type="entry name" value="MYB_LIKE"/>
    <property type="match status" value="1"/>
</dbReference>
<evidence type="ECO:0000256" key="3">
    <source>
        <dbReference type="ARBA" id="ARBA00022763"/>
    </source>
</evidence>
<dbReference type="OrthoDB" id="5364245at2759"/>
<evidence type="ECO:0000259" key="10">
    <source>
        <dbReference type="PROSITE" id="PS50090"/>
    </source>
</evidence>
<dbReference type="CDD" id="cd00167">
    <property type="entry name" value="SANT"/>
    <property type="match status" value="1"/>
</dbReference>
<keyword evidence="3" id="KW-0227">DNA damage</keyword>
<gene>
    <name evidence="12" type="ORF">M427DRAFT_281361</name>
</gene>
<feature type="domain" description="Myb-like" evidence="10">
    <location>
        <begin position="350"/>
        <end position="407"/>
    </location>
</feature>
<dbReference type="Gene3D" id="1.10.10.60">
    <property type="entry name" value="Homeodomain-like"/>
    <property type="match status" value="1"/>
</dbReference>
<evidence type="ECO:0000256" key="8">
    <source>
        <dbReference type="ARBA" id="ARBA00029670"/>
    </source>
</evidence>